<protein>
    <submittedName>
        <fullName evidence="1">Uncharacterized protein</fullName>
    </submittedName>
</protein>
<proteinExistence type="predicted"/>
<comment type="caution">
    <text evidence="1">The sequence shown here is derived from an EMBL/GenBank/DDBJ whole genome shotgun (WGS) entry which is preliminary data.</text>
</comment>
<accession>A0A8H7E8S6</accession>
<organism evidence="1 2">
    <name type="scientific">Endocarpon pusillum</name>
    <dbReference type="NCBI Taxonomy" id="364733"/>
    <lineage>
        <taxon>Eukaryota</taxon>
        <taxon>Fungi</taxon>
        <taxon>Dikarya</taxon>
        <taxon>Ascomycota</taxon>
        <taxon>Pezizomycotina</taxon>
        <taxon>Eurotiomycetes</taxon>
        <taxon>Chaetothyriomycetidae</taxon>
        <taxon>Verrucariales</taxon>
        <taxon>Verrucariaceae</taxon>
        <taxon>Endocarpon</taxon>
    </lineage>
</organism>
<evidence type="ECO:0000313" key="2">
    <source>
        <dbReference type="Proteomes" id="UP000606974"/>
    </source>
</evidence>
<dbReference type="AlphaFoldDB" id="A0A8H7E8S6"/>
<keyword evidence="2" id="KW-1185">Reference proteome</keyword>
<sequence length="52" mass="5768">MNQRTALTLPEPSYNHGLEKRSFARMESYSSTASTVCSRTSITDLSNSLVTK</sequence>
<evidence type="ECO:0000313" key="1">
    <source>
        <dbReference type="EMBL" id="KAF7512650.1"/>
    </source>
</evidence>
<dbReference type="EMBL" id="JAACFV010000011">
    <property type="protein sequence ID" value="KAF7512650.1"/>
    <property type="molecule type" value="Genomic_DNA"/>
</dbReference>
<dbReference type="Proteomes" id="UP000606974">
    <property type="component" value="Unassembled WGS sequence"/>
</dbReference>
<reference evidence="1" key="1">
    <citation type="submission" date="2020-02" db="EMBL/GenBank/DDBJ databases">
        <authorList>
            <person name="Palmer J.M."/>
        </authorList>
    </citation>
    <scope>NUCLEOTIDE SEQUENCE</scope>
    <source>
        <strain evidence="1">EPUS1.4</strain>
        <tissue evidence="1">Thallus</tissue>
    </source>
</reference>
<name>A0A8H7E8S6_9EURO</name>
<gene>
    <name evidence="1" type="ORF">GJ744_000911</name>
</gene>